<dbReference type="PANTHER" id="PTHR37422">
    <property type="entry name" value="TEICHURONIC ACID BIOSYNTHESIS PROTEIN TUAE"/>
    <property type="match status" value="1"/>
</dbReference>
<accession>A0ABW5GCU5</accession>
<proteinExistence type="predicted"/>
<dbReference type="RefSeq" id="WP_345397483.1">
    <property type="nucleotide sequence ID" value="NZ_BAABHG010000008.1"/>
</dbReference>
<reference evidence="3" key="1">
    <citation type="journal article" date="2019" name="Int. J. Syst. Evol. Microbiol.">
        <title>The Global Catalogue of Microorganisms (GCM) 10K type strain sequencing project: providing services to taxonomists for standard genome sequencing and annotation.</title>
        <authorList>
            <consortium name="The Broad Institute Genomics Platform"/>
            <consortium name="The Broad Institute Genome Sequencing Center for Infectious Disease"/>
            <person name="Wu L."/>
            <person name="Ma J."/>
        </authorList>
    </citation>
    <scope>NUCLEOTIDE SEQUENCE [LARGE SCALE GENOMIC DNA]</scope>
    <source>
        <strain evidence="3">CGMCC 4.7643</strain>
    </source>
</reference>
<sequence length="399" mass="42517">MDEPRPPKLVGAAWTLLIVNTLGSTGAQTVIPLPRSVSQLVTMGSLMTAFVLALLLNPRIRIRPSAYLLLLTFLLVTSVVASADLQSGLGALFRCFRFSVFLATLWLLTRWWDGGVAFVRHHIRAYGAVLVTVAIGLVVAPGKAFPDIYGGRLSGAVWPLTPPQVGQYAAVIAGLSLLLWLARRTDRWSALAVVVPSLGLLLLTHTRTATLGLVAGLAVALGSLLLTSVRARKVFAWSTLVVGFAAVVLASALEAWFLRGQSADNFSSLTGRAKVWDALLDAPRSAFGYLFGVGLTDKSYAGLPIDSSWLAVYHEQGFIGIALVALFLLVLVVVAMLRPPSPQRACALFLITYCLSASYTEAGLGDASPYLLHLAVAASLLARGPDIDRDEFVPGGEAR</sequence>
<feature type="transmembrane region" description="Helical" evidence="1">
    <location>
        <begin position="165"/>
        <end position="181"/>
    </location>
</feature>
<dbReference type="PANTHER" id="PTHR37422:SF13">
    <property type="entry name" value="LIPOPOLYSACCHARIDE BIOSYNTHESIS PROTEIN PA4999-RELATED"/>
    <property type="match status" value="1"/>
</dbReference>
<feature type="transmembrane region" description="Helical" evidence="1">
    <location>
        <begin position="188"/>
        <end position="204"/>
    </location>
</feature>
<feature type="transmembrane region" description="Helical" evidence="1">
    <location>
        <begin position="37"/>
        <end position="55"/>
    </location>
</feature>
<keyword evidence="3" id="KW-1185">Reference proteome</keyword>
<keyword evidence="1" id="KW-0812">Transmembrane</keyword>
<feature type="transmembrane region" description="Helical" evidence="1">
    <location>
        <begin position="210"/>
        <end position="227"/>
    </location>
</feature>
<evidence type="ECO:0000256" key="1">
    <source>
        <dbReference type="SAM" id="Phobius"/>
    </source>
</evidence>
<dbReference type="InterPro" id="IPR051533">
    <property type="entry name" value="WaaL-like"/>
</dbReference>
<feature type="transmembrane region" description="Helical" evidence="1">
    <location>
        <begin position="91"/>
        <end position="111"/>
    </location>
</feature>
<evidence type="ECO:0000313" key="3">
    <source>
        <dbReference type="Proteomes" id="UP001597419"/>
    </source>
</evidence>
<dbReference type="GO" id="GO:0016874">
    <property type="term" value="F:ligase activity"/>
    <property type="evidence" value="ECO:0007669"/>
    <property type="project" value="UniProtKB-KW"/>
</dbReference>
<name>A0ABW5GCU5_9PSEU</name>
<dbReference type="EMBL" id="JBHUKU010000006">
    <property type="protein sequence ID" value="MFD2459352.1"/>
    <property type="molecule type" value="Genomic_DNA"/>
</dbReference>
<keyword evidence="1" id="KW-0472">Membrane</keyword>
<evidence type="ECO:0000313" key="2">
    <source>
        <dbReference type="EMBL" id="MFD2459352.1"/>
    </source>
</evidence>
<feature type="transmembrane region" description="Helical" evidence="1">
    <location>
        <begin position="234"/>
        <end position="258"/>
    </location>
</feature>
<feature type="transmembrane region" description="Helical" evidence="1">
    <location>
        <begin position="317"/>
        <end position="337"/>
    </location>
</feature>
<dbReference type="Proteomes" id="UP001597419">
    <property type="component" value="Unassembled WGS sequence"/>
</dbReference>
<feature type="transmembrane region" description="Helical" evidence="1">
    <location>
        <begin position="67"/>
        <end position="85"/>
    </location>
</feature>
<organism evidence="2 3">
    <name type="scientific">Amycolatopsis samaneae</name>
    <dbReference type="NCBI Taxonomy" id="664691"/>
    <lineage>
        <taxon>Bacteria</taxon>
        <taxon>Bacillati</taxon>
        <taxon>Actinomycetota</taxon>
        <taxon>Actinomycetes</taxon>
        <taxon>Pseudonocardiales</taxon>
        <taxon>Pseudonocardiaceae</taxon>
        <taxon>Amycolatopsis</taxon>
    </lineage>
</organism>
<gene>
    <name evidence="2" type="ORF">ACFSYJ_12125</name>
</gene>
<feature type="transmembrane region" description="Helical" evidence="1">
    <location>
        <begin position="123"/>
        <end position="145"/>
    </location>
</feature>
<keyword evidence="1" id="KW-1133">Transmembrane helix</keyword>
<keyword evidence="2" id="KW-0436">Ligase</keyword>
<comment type="caution">
    <text evidence="2">The sequence shown here is derived from an EMBL/GenBank/DDBJ whole genome shotgun (WGS) entry which is preliminary data.</text>
</comment>
<protein>
    <submittedName>
        <fullName evidence="2">O-antigen ligase family protein</fullName>
    </submittedName>
</protein>